<name>C9ZIN4_TRYB9</name>
<evidence type="ECO:0000313" key="2">
    <source>
        <dbReference type="EMBL" id="CBH09026.1"/>
    </source>
</evidence>
<organism evidence="2 3">
    <name type="scientific">Trypanosoma brucei gambiense (strain MHOM/CI/86/DAL972)</name>
    <dbReference type="NCBI Taxonomy" id="679716"/>
    <lineage>
        <taxon>Eukaryota</taxon>
        <taxon>Discoba</taxon>
        <taxon>Euglenozoa</taxon>
        <taxon>Kinetoplastea</taxon>
        <taxon>Metakinetoplastina</taxon>
        <taxon>Trypanosomatida</taxon>
        <taxon>Trypanosomatidae</taxon>
        <taxon>Trypanosoma</taxon>
    </lineage>
</organism>
<accession>C9ZIN4</accession>
<dbReference type="RefSeq" id="XP_011771467.1">
    <property type="nucleotide sequence ID" value="XM_011773165.1"/>
</dbReference>
<dbReference type="AlphaFoldDB" id="C9ZIN4"/>
<feature type="compositionally biased region" description="Basic and acidic residues" evidence="1">
    <location>
        <begin position="38"/>
        <end position="61"/>
    </location>
</feature>
<dbReference type="KEGG" id="tbg:TbgDal_I1925"/>
<evidence type="ECO:0000313" key="3">
    <source>
        <dbReference type="Proteomes" id="UP000002316"/>
    </source>
</evidence>
<sequence>MHANATRVFPRSLLSFTLYFSSCRISSFTATDVSGTYTHDHPWPTEEAGKTNRNSKREKIN</sequence>
<protein>
    <submittedName>
        <fullName evidence="2">Uncharacterized protein</fullName>
    </submittedName>
</protein>
<evidence type="ECO:0000256" key="1">
    <source>
        <dbReference type="SAM" id="MobiDB-lite"/>
    </source>
</evidence>
<dbReference type="GeneID" id="23858266"/>
<reference evidence="3" key="1">
    <citation type="journal article" date="2010" name="PLoS Negl. Trop. Dis.">
        <title>The genome sequence of Trypanosoma brucei gambiense, causative agent of chronic human african trypanosomiasis.</title>
        <authorList>
            <person name="Jackson A.P."/>
            <person name="Sanders M."/>
            <person name="Berry A."/>
            <person name="McQuillan J."/>
            <person name="Aslett M.A."/>
            <person name="Quail M.A."/>
            <person name="Chukualim B."/>
            <person name="Capewell P."/>
            <person name="MacLeod A."/>
            <person name="Melville S.E."/>
            <person name="Gibson W."/>
            <person name="Barry J.D."/>
            <person name="Berriman M."/>
            <person name="Hertz-Fowler C."/>
        </authorList>
    </citation>
    <scope>NUCLEOTIDE SEQUENCE [LARGE SCALE GENOMIC DNA]</scope>
    <source>
        <strain evidence="3">MHOM/CI/86/DAL972</strain>
    </source>
</reference>
<gene>
    <name evidence="2" type="ORF">TbgDal_I1925</name>
</gene>
<dbReference type="EMBL" id="FN554964">
    <property type="protein sequence ID" value="CBH09026.1"/>
    <property type="molecule type" value="Genomic_DNA"/>
</dbReference>
<proteinExistence type="predicted"/>
<dbReference type="Proteomes" id="UP000002316">
    <property type="component" value="Chromosome 1"/>
</dbReference>
<feature type="region of interest" description="Disordered" evidence="1">
    <location>
        <begin position="37"/>
        <end position="61"/>
    </location>
</feature>